<evidence type="ECO:0000313" key="3">
    <source>
        <dbReference type="EMBL" id="TPW32506.1"/>
    </source>
</evidence>
<evidence type="ECO:0000256" key="1">
    <source>
        <dbReference type="PIRSR" id="PIRSR016487-1"/>
    </source>
</evidence>
<dbReference type="PROSITE" id="PS51707">
    <property type="entry name" value="CYTH"/>
    <property type="match status" value="1"/>
</dbReference>
<sequence>MAREIERKFLIRNADWEKEADDGVRLTQAYLAGGRDRSVRIRLFDGKAARLTLKFGGGTFARDEFEYDVPLDDARQMLTHATGIVIDKTRYKVERGAFTYEIDVFHGDHDGLIVAEVELPDENAEPPLPDWLGREVTGDRRYLNQSLSKRAGLPEEI</sequence>
<name>A0A506UFW2_9HYPH</name>
<reference evidence="3 4" key="1">
    <citation type="submission" date="2019-06" db="EMBL/GenBank/DDBJ databases">
        <authorList>
            <person name="Li M."/>
        </authorList>
    </citation>
    <scope>NUCLEOTIDE SEQUENCE [LARGE SCALE GENOMIC DNA]</scope>
    <source>
        <strain evidence="3 4">BGMRC2036</strain>
    </source>
</reference>
<feature type="domain" description="CYTH" evidence="2">
    <location>
        <begin position="2"/>
        <end position="149"/>
    </location>
</feature>
<dbReference type="InterPro" id="IPR023577">
    <property type="entry name" value="CYTH_domain"/>
</dbReference>
<feature type="active site" description="Proton acceptor" evidence="1">
    <location>
        <position position="30"/>
    </location>
</feature>
<dbReference type="PIRSF" id="PIRSF016487">
    <property type="entry name" value="CYTH_UCP016487"/>
    <property type="match status" value="1"/>
</dbReference>
<evidence type="ECO:0000259" key="2">
    <source>
        <dbReference type="PROSITE" id="PS51707"/>
    </source>
</evidence>
<gene>
    <name evidence="3" type="ORF">FJU08_05815</name>
</gene>
<dbReference type="SUPFAM" id="SSF55154">
    <property type="entry name" value="CYTH-like phosphatases"/>
    <property type="match status" value="1"/>
</dbReference>
<accession>A0A506UFW2</accession>
<proteinExistence type="predicted"/>
<dbReference type="InterPro" id="IPR033469">
    <property type="entry name" value="CYTH-like_dom_sf"/>
</dbReference>
<dbReference type="PANTHER" id="PTHR40114">
    <property type="entry name" value="SLR0698 PROTEIN"/>
    <property type="match status" value="1"/>
</dbReference>
<dbReference type="EMBL" id="VHLG01000002">
    <property type="protein sequence ID" value="TPW32506.1"/>
    <property type="molecule type" value="Genomic_DNA"/>
</dbReference>
<dbReference type="InterPro" id="IPR012042">
    <property type="entry name" value="NeuTTM/CthTTM-like"/>
</dbReference>
<dbReference type="PANTHER" id="PTHR40114:SF1">
    <property type="entry name" value="SLR0698 PROTEIN"/>
    <property type="match status" value="1"/>
</dbReference>
<keyword evidence="4" id="KW-1185">Reference proteome</keyword>
<organism evidence="3 4">
    <name type="scientific">Martelella alba</name>
    <dbReference type="NCBI Taxonomy" id="2590451"/>
    <lineage>
        <taxon>Bacteria</taxon>
        <taxon>Pseudomonadati</taxon>
        <taxon>Pseudomonadota</taxon>
        <taxon>Alphaproteobacteria</taxon>
        <taxon>Hyphomicrobiales</taxon>
        <taxon>Aurantimonadaceae</taxon>
        <taxon>Martelella</taxon>
    </lineage>
</organism>
<protein>
    <submittedName>
        <fullName evidence="3">CYTH domain-containing protein</fullName>
    </submittedName>
</protein>
<dbReference type="AlphaFoldDB" id="A0A506UFW2"/>
<dbReference type="OrthoDB" id="9805588at2"/>
<dbReference type="Pfam" id="PF01928">
    <property type="entry name" value="CYTH"/>
    <property type="match status" value="1"/>
</dbReference>
<dbReference type="Gene3D" id="2.40.320.10">
    <property type="entry name" value="Hypothetical Protein Pfu-838710-001"/>
    <property type="match status" value="1"/>
</dbReference>
<comment type="caution">
    <text evidence="3">The sequence shown here is derived from an EMBL/GenBank/DDBJ whole genome shotgun (WGS) entry which is preliminary data.</text>
</comment>
<evidence type="ECO:0000313" key="4">
    <source>
        <dbReference type="Proteomes" id="UP000318801"/>
    </source>
</evidence>
<dbReference type="Proteomes" id="UP000318801">
    <property type="component" value="Unassembled WGS sequence"/>
</dbReference>
<dbReference type="CDD" id="cd07891">
    <property type="entry name" value="CYTH-like_CthTTM-like_1"/>
    <property type="match status" value="1"/>
</dbReference>
<dbReference type="RefSeq" id="WP_141148016.1">
    <property type="nucleotide sequence ID" value="NZ_VHLG01000002.1"/>
</dbReference>
<dbReference type="SMART" id="SM01118">
    <property type="entry name" value="CYTH"/>
    <property type="match status" value="1"/>
</dbReference>